<keyword evidence="14 20" id="KW-1133">Transmembrane helix</keyword>
<evidence type="ECO:0000256" key="17">
    <source>
        <dbReference type="ARBA" id="ARBA00023065"/>
    </source>
</evidence>
<dbReference type="Pfam" id="PF14715">
    <property type="entry name" value="FixP_N"/>
    <property type="match status" value="1"/>
</dbReference>
<keyword evidence="16 19" id="KW-0408">Iron</keyword>
<dbReference type="PIRSF" id="PIRSF000006">
    <property type="entry name" value="Cbb3-Cox_fixP"/>
    <property type="match status" value="1"/>
</dbReference>
<evidence type="ECO:0000256" key="12">
    <source>
        <dbReference type="ARBA" id="ARBA00022781"/>
    </source>
</evidence>
<dbReference type="PROSITE" id="PS51007">
    <property type="entry name" value="CYTC"/>
    <property type="match status" value="2"/>
</dbReference>
<comment type="subcellular location">
    <subcellularLocation>
        <location evidence="1 19">Cell inner membrane</location>
    </subcellularLocation>
</comment>
<evidence type="ECO:0000256" key="4">
    <source>
        <dbReference type="ARBA" id="ARBA00022448"/>
    </source>
</evidence>
<reference evidence="22 23" key="1">
    <citation type="submission" date="2012-09" db="EMBL/GenBank/DDBJ databases">
        <title>Genome Sequence of alkane-degrading Bacterium Alcanivorax sp. 521-1.</title>
        <authorList>
            <person name="Lai Q."/>
            <person name="Shao Z."/>
        </authorList>
    </citation>
    <scope>NUCLEOTIDE SEQUENCE [LARGE SCALE GENOMIC DNA]</scope>
    <source>
        <strain evidence="22 23">521-1</strain>
    </source>
</reference>
<keyword evidence="23" id="KW-1185">Reference proteome</keyword>
<dbReference type="InterPro" id="IPR036909">
    <property type="entry name" value="Cyt_c-like_dom_sf"/>
</dbReference>
<accession>A0ABS0AQP6</accession>
<dbReference type="Gene3D" id="1.10.760.10">
    <property type="entry name" value="Cytochrome c-like domain"/>
    <property type="match status" value="2"/>
</dbReference>
<comment type="cofactor">
    <cofactor evidence="19">
        <name>heme c</name>
        <dbReference type="ChEBI" id="CHEBI:61717"/>
    </cofactor>
    <text evidence="19">Binds 2 heme C groups per subunit.</text>
</comment>
<dbReference type="InterPro" id="IPR032858">
    <property type="entry name" value="CcoP_N"/>
</dbReference>
<keyword evidence="4 19" id="KW-0813">Transport</keyword>
<evidence type="ECO:0000256" key="2">
    <source>
        <dbReference type="ARBA" id="ARBA00004673"/>
    </source>
</evidence>
<comment type="pathway">
    <text evidence="2 19">Energy metabolism; oxidative phosphorylation.</text>
</comment>
<feature type="transmembrane region" description="Helical" evidence="20">
    <location>
        <begin position="59"/>
        <end position="81"/>
    </location>
</feature>
<evidence type="ECO:0000256" key="6">
    <source>
        <dbReference type="ARBA" id="ARBA00022519"/>
    </source>
</evidence>
<evidence type="ECO:0000259" key="21">
    <source>
        <dbReference type="PROSITE" id="PS51007"/>
    </source>
</evidence>
<evidence type="ECO:0000256" key="15">
    <source>
        <dbReference type="ARBA" id="ARBA00023002"/>
    </source>
</evidence>
<dbReference type="InterPro" id="IPR038414">
    <property type="entry name" value="CcoP_N_sf"/>
</dbReference>
<feature type="domain" description="Cytochrome c" evidence="21">
    <location>
        <begin position="214"/>
        <end position="294"/>
    </location>
</feature>
<evidence type="ECO:0000313" key="23">
    <source>
        <dbReference type="Proteomes" id="UP000662703"/>
    </source>
</evidence>
<dbReference type="InterPro" id="IPR050597">
    <property type="entry name" value="Cytochrome_c_Oxidase_Subunit"/>
</dbReference>
<evidence type="ECO:0000256" key="9">
    <source>
        <dbReference type="ARBA" id="ARBA00022692"/>
    </source>
</evidence>
<keyword evidence="18 19" id="KW-0472">Membrane</keyword>
<keyword evidence="11" id="KW-0677">Repeat</keyword>
<dbReference type="RefSeq" id="WP_194864947.1">
    <property type="nucleotide sequence ID" value="NZ_ARXX01000023.1"/>
</dbReference>
<comment type="function">
    <text evidence="19">C-type cytochrome. Part of the cbb3-type cytochrome c oxidase complex.</text>
</comment>
<evidence type="ECO:0000256" key="5">
    <source>
        <dbReference type="ARBA" id="ARBA00022475"/>
    </source>
</evidence>
<evidence type="ECO:0000256" key="19">
    <source>
        <dbReference type="PIRNR" id="PIRNR000006"/>
    </source>
</evidence>
<comment type="subunit">
    <text evidence="19">Component of the cbb3-type cytochrome c oxidase.</text>
</comment>
<dbReference type="Gene3D" id="6.10.280.130">
    <property type="match status" value="1"/>
</dbReference>
<comment type="similarity">
    <text evidence="3 19">Belongs to the CcoP / FixP family.</text>
</comment>
<evidence type="ECO:0000256" key="18">
    <source>
        <dbReference type="ARBA" id="ARBA00023136"/>
    </source>
</evidence>
<evidence type="ECO:0000256" key="14">
    <source>
        <dbReference type="ARBA" id="ARBA00022989"/>
    </source>
</evidence>
<keyword evidence="9 20" id="KW-0812">Transmembrane</keyword>
<proteinExistence type="inferred from homology"/>
<feature type="transmembrane region" description="Helical" evidence="20">
    <location>
        <begin position="6"/>
        <end position="26"/>
    </location>
</feature>
<dbReference type="InterPro" id="IPR009056">
    <property type="entry name" value="Cyt_c-like_dom"/>
</dbReference>
<dbReference type="NCBIfam" id="TIGR00782">
    <property type="entry name" value="ccoP"/>
    <property type="match status" value="1"/>
</dbReference>
<keyword evidence="13 19" id="KW-0249">Electron transport</keyword>
<evidence type="ECO:0000256" key="11">
    <source>
        <dbReference type="ARBA" id="ARBA00022737"/>
    </source>
</evidence>
<dbReference type="InterPro" id="IPR004678">
    <property type="entry name" value="Cyt_c_oxidase_cbb3_su3"/>
</dbReference>
<evidence type="ECO:0000256" key="16">
    <source>
        <dbReference type="ARBA" id="ARBA00023004"/>
    </source>
</evidence>
<dbReference type="SUPFAM" id="SSF46626">
    <property type="entry name" value="Cytochrome c"/>
    <property type="match status" value="2"/>
</dbReference>
<evidence type="ECO:0000256" key="8">
    <source>
        <dbReference type="ARBA" id="ARBA00022660"/>
    </source>
</evidence>
<dbReference type="EMBL" id="ARXX01000023">
    <property type="protein sequence ID" value="MBF5056457.1"/>
    <property type="molecule type" value="Genomic_DNA"/>
</dbReference>
<sequence>MSLHWSLWIMFLVVLNLGITLFLFLWGTRVHIPTRDDGTTGHVWAHGTLREGVRKLPGWWYWMSASTFVIGIGYLVLYPGFGAYDGILDWSSRAQLEQAQARNEERLGPVMEQARTQAPSELASDADAVRIGGRLFQDNCAACHGLDARGRTAIGAPDLLDDHWVHGGDEDTILDSIREGRGGVMPAWGFLGYGRVKNLAHYVRSLSGQSHDTAAAAVGREHFSTCAGCHGPDGTGNPAMGAPDLTDEAWMYGGELEQIIASIRDGRQGEMPPWKDRLDEARIRLITAWILSNGPSY</sequence>
<evidence type="ECO:0000256" key="7">
    <source>
        <dbReference type="ARBA" id="ARBA00022617"/>
    </source>
</evidence>
<comment type="caution">
    <text evidence="22">The sequence shown here is derived from an EMBL/GenBank/DDBJ whole genome shotgun (WGS) entry which is preliminary data.</text>
</comment>
<evidence type="ECO:0000256" key="13">
    <source>
        <dbReference type="ARBA" id="ARBA00022982"/>
    </source>
</evidence>
<evidence type="ECO:0000256" key="3">
    <source>
        <dbReference type="ARBA" id="ARBA00006113"/>
    </source>
</evidence>
<dbReference type="Pfam" id="PF13442">
    <property type="entry name" value="Cytochrome_CBB3"/>
    <property type="match status" value="2"/>
</dbReference>
<protein>
    <recommendedName>
        <fullName evidence="19">Cbb3-type cytochrome c oxidase subunit</fullName>
    </recommendedName>
</protein>
<keyword evidence="7 19" id="KW-0349">Heme</keyword>
<organism evidence="22 23">
    <name type="scientific">Alloalcanivorax profundimaris</name>
    <dbReference type="NCBI Taxonomy" id="2735259"/>
    <lineage>
        <taxon>Bacteria</taxon>
        <taxon>Pseudomonadati</taxon>
        <taxon>Pseudomonadota</taxon>
        <taxon>Gammaproteobacteria</taxon>
        <taxon>Oceanospirillales</taxon>
        <taxon>Alcanivoracaceae</taxon>
        <taxon>Alloalcanivorax</taxon>
    </lineage>
</organism>
<feature type="domain" description="Cytochrome c" evidence="21">
    <location>
        <begin position="127"/>
        <end position="207"/>
    </location>
</feature>
<name>A0ABS0AQP6_9GAMM</name>
<evidence type="ECO:0000256" key="1">
    <source>
        <dbReference type="ARBA" id="ARBA00004533"/>
    </source>
</evidence>
<dbReference type="PANTHER" id="PTHR33751:SF1">
    <property type="entry name" value="CBB3-TYPE CYTOCHROME C OXIDASE SUBUNIT FIXP"/>
    <property type="match status" value="1"/>
</dbReference>
<keyword evidence="6 19" id="KW-0997">Cell inner membrane</keyword>
<dbReference type="Proteomes" id="UP000662703">
    <property type="component" value="Unassembled WGS sequence"/>
</dbReference>
<keyword evidence="5 19" id="KW-1003">Cell membrane</keyword>
<gene>
    <name evidence="22" type="ORF">Y5W_01751</name>
</gene>
<evidence type="ECO:0000313" key="22">
    <source>
        <dbReference type="EMBL" id="MBF5056457.1"/>
    </source>
</evidence>
<keyword evidence="12 19" id="KW-0375">Hydrogen ion transport</keyword>
<evidence type="ECO:0000256" key="20">
    <source>
        <dbReference type="SAM" id="Phobius"/>
    </source>
</evidence>
<keyword evidence="17 19" id="KW-0406">Ion transport</keyword>
<dbReference type="PANTHER" id="PTHR33751">
    <property type="entry name" value="CBB3-TYPE CYTOCHROME C OXIDASE SUBUNIT FIXP"/>
    <property type="match status" value="1"/>
</dbReference>
<keyword evidence="8 19" id="KW-0679">Respiratory chain</keyword>
<evidence type="ECO:0000256" key="10">
    <source>
        <dbReference type="ARBA" id="ARBA00022723"/>
    </source>
</evidence>
<keyword evidence="10 19" id="KW-0479">Metal-binding</keyword>
<keyword evidence="15 19" id="KW-0560">Oxidoreductase</keyword>